<dbReference type="InterPro" id="IPR058678">
    <property type="entry name" value="ARM_PUB"/>
</dbReference>
<dbReference type="InterPro" id="IPR003613">
    <property type="entry name" value="Ubox_domain"/>
</dbReference>
<name>A0AAN7FXF7_QUERU</name>
<dbReference type="InterPro" id="IPR013083">
    <property type="entry name" value="Znf_RING/FYVE/PHD"/>
</dbReference>
<evidence type="ECO:0000259" key="8">
    <source>
        <dbReference type="PROSITE" id="PS51698"/>
    </source>
</evidence>
<evidence type="ECO:0000313" key="9">
    <source>
        <dbReference type="EMBL" id="KAK4598145.1"/>
    </source>
</evidence>
<dbReference type="GO" id="GO:0061630">
    <property type="term" value="F:ubiquitin protein ligase activity"/>
    <property type="evidence" value="ECO:0007669"/>
    <property type="project" value="UniProtKB-EC"/>
</dbReference>
<dbReference type="Pfam" id="PF04564">
    <property type="entry name" value="U-box"/>
    <property type="match status" value="1"/>
</dbReference>
<gene>
    <name evidence="9" type="ORF">RGQ29_015576</name>
</gene>
<feature type="repeat" description="ARM" evidence="7">
    <location>
        <begin position="429"/>
        <end position="469"/>
    </location>
</feature>
<dbReference type="AlphaFoldDB" id="A0AAN7FXF7"/>
<keyword evidence="10" id="KW-1185">Reference proteome</keyword>
<dbReference type="InterPro" id="IPR011989">
    <property type="entry name" value="ARM-like"/>
</dbReference>
<keyword evidence="5" id="KW-0677">Repeat</keyword>
<evidence type="ECO:0000313" key="10">
    <source>
        <dbReference type="Proteomes" id="UP001324115"/>
    </source>
</evidence>
<dbReference type="FunFam" id="3.30.40.10:FF:000442">
    <property type="entry name" value="RING-type E3 ubiquitin transferase"/>
    <property type="match status" value="1"/>
</dbReference>
<dbReference type="Pfam" id="PF25598">
    <property type="entry name" value="ARM_PUB"/>
    <property type="match status" value="1"/>
</dbReference>
<evidence type="ECO:0000256" key="6">
    <source>
        <dbReference type="ARBA" id="ARBA00022786"/>
    </source>
</evidence>
<proteinExistence type="predicted"/>
<dbReference type="Gene3D" id="1.25.10.10">
    <property type="entry name" value="Leucine-rich Repeat Variant"/>
    <property type="match status" value="1"/>
</dbReference>
<dbReference type="EMBL" id="JAXUIC010000003">
    <property type="protein sequence ID" value="KAK4598145.1"/>
    <property type="molecule type" value="Genomic_DNA"/>
</dbReference>
<dbReference type="Proteomes" id="UP001324115">
    <property type="component" value="Unassembled WGS sequence"/>
</dbReference>
<dbReference type="EC" id="2.3.2.27" evidence="3"/>
<dbReference type="PROSITE" id="PS51698">
    <property type="entry name" value="U_BOX"/>
    <property type="match status" value="1"/>
</dbReference>
<dbReference type="SMART" id="SM00185">
    <property type="entry name" value="ARM"/>
    <property type="match status" value="3"/>
</dbReference>
<dbReference type="Pfam" id="PF25368">
    <property type="entry name" value="PUB10_N"/>
    <property type="match status" value="1"/>
</dbReference>
<dbReference type="Gene3D" id="3.30.40.10">
    <property type="entry name" value="Zinc/RING finger domain, C3HC4 (zinc finger)"/>
    <property type="match status" value="1"/>
</dbReference>
<comment type="pathway">
    <text evidence="2">Protein modification; protein ubiquitination.</text>
</comment>
<reference evidence="9 10" key="1">
    <citation type="journal article" date="2023" name="G3 (Bethesda)">
        <title>A haplotype-resolved chromosome-scale genome for Quercus rubra L. provides insights into the genetics of adaptive traits for red oak species.</title>
        <authorList>
            <person name="Kapoor B."/>
            <person name="Jenkins J."/>
            <person name="Schmutz J."/>
            <person name="Zhebentyayeva T."/>
            <person name="Kuelheim C."/>
            <person name="Coggeshall M."/>
            <person name="Heim C."/>
            <person name="Lasky J.R."/>
            <person name="Leites L."/>
            <person name="Islam-Faridi N."/>
            <person name="Romero-Severson J."/>
            <person name="DeLeo V.L."/>
            <person name="Lucas S.M."/>
            <person name="Lazic D."/>
            <person name="Gailing O."/>
            <person name="Carlson J."/>
            <person name="Staton M."/>
        </authorList>
    </citation>
    <scope>NUCLEOTIDE SEQUENCE [LARGE SCALE GENOMIC DNA]</scope>
    <source>
        <strain evidence="9">Pseudo-F2</strain>
    </source>
</reference>
<evidence type="ECO:0000256" key="3">
    <source>
        <dbReference type="ARBA" id="ARBA00012483"/>
    </source>
</evidence>
<dbReference type="PANTHER" id="PTHR23315:SF307">
    <property type="entry name" value="U-BOX DOMAIN-CONTAINING PROTEIN 19"/>
    <property type="match status" value="1"/>
</dbReference>
<dbReference type="InterPro" id="IPR000225">
    <property type="entry name" value="Armadillo"/>
</dbReference>
<dbReference type="SMART" id="SM00504">
    <property type="entry name" value="Ubox"/>
    <property type="match status" value="1"/>
</dbReference>
<protein>
    <recommendedName>
        <fullName evidence="3">RING-type E3 ubiquitin transferase</fullName>
        <ecNumber evidence="3">2.3.2.27</ecNumber>
    </recommendedName>
</protein>
<dbReference type="InterPro" id="IPR057623">
    <property type="entry name" value="PUB12-19-like_N"/>
</dbReference>
<dbReference type="PANTHER" id="PTHR23315">
    <property type="entry name" value="U BOX DOMAIN-CONTAINING"/>
    <property type="match status" value="1"/>
</dbReference>
<keyword evidence="4" id="KW-0808">Transferase</keyword>
<dbReference type="SUPFAM" id="SSF48371">
    <property type="entry name" value="ARM repeat"/>
    <property type="match status" value="1"/>
</dbReference>
<evidence type="ECO:0000256" key="7">
    <source>
        <dbReference type="PROSITE-ProRule" id="PRU00259"/>
    </source>
</evidence>
<keyword evidence="6" id="KW-0833">Ubl conjugation pathway</keyword>
<dbReference type="PROSITE" id="PS50176">
    <property type="entry name" value="ARM_REPEAT"/>
    <property type="match status" value="2"/>
</dbReference>
<dbReference type="EMBL" id="JAXUIC010000003">
    <property type="protein sequence ID" value="KAK4598146.1"/>
    <property type="molecule type" value="Genomic_DNA"/>
</dbReference>
<dbReference type="InterPro" id="IPR016024">
    <property type="entry name" value="ARM-type_fold"/>
</dbReference>
<dbReference type="InterPro" id="IPR045210">
    <property type="entry name" value="RING-Ubox_PUB"/>
</dbReference>
<sequence>MSQKQNGSGRRVLTYPAVHPCESISPTTLLNSLINLAHFISNSKPESFTTNNRNARESVRQIRILHIFLSELRNSHPVLPDSLVLGLSELHLTFQKLQHLLQDCSRKDARLWMLMNSERVANQFRLQTRSISTALEVLLVPLETIELSLEVMEYVELILKQTSKTPYEVELNDKATMNDVLSVLNQFEYEVVPNKSVLKRVLDYLGIVTWGECNREVKFFETEIAFESTNEKRKLWFLSSLISFMCYCRCVVFDVVEGNEATPTRQFSNRETISELLSSVNSDDFRCPISLEFMVDPVTLSTGHTYDRASIMKWFKAGKKIKTCPKTGQKLVDSELVPNLVLKRLIQQYCLENGIPVAVESASGRRSRDVAAAAESRSLVAERVMRMVASYVVERVEVGTEEEKNRAVYEIRVLSKTSGFNRACLVESGVIPHLLRLLKNVSTQGNAIAALLNLSKCSKSRGAIGECGGGVGLVVDVMKKGVNLSVRQHGAGVLFYLASVEECRRSIGENPEAIQGLIELIKEGNDRGKKNALVAIYGLLLHHENHCRVVAAGTVQVLVNLLKCCDREDLVTDSLAILATLAEKHDGTVAILRGGALNLNLIVAILDSDSCTSKAGKEYCVSLLLALCLNGGADAIALLVKRPSLMESLYSLLSEGTSRASKKASTLIRVLHGFYESRPSASMSPILPQERFVQAWWSPQRVYQLMLSKKARR</sequence>
<evidence type="ECO:0000256" key="2">
    <source>
        <dbReference type="ARBA" id="ARBA00004906"/>
    </source>
</evidence>
<evidence type="ECO:0000256" key="4">
    <source>
        <dbReference type="ARBA" id="ARBA00022679"/>
    </source>
</evidence>
<comment type="caution">
    <text evidence="9">The sequence shown here is derived from an EMBL/GenBank/DDBJ whole genome shotgun (WGS) entry which is preliminary data.</text>
</comment>
<organism evidence="9 10">
    <name type="scientific">Quercus rubra</name>
    <name type="common">Northern red oak</name>
    <name type="synonym">Quercus borealis</name>
    <dbReference type="NCBI Taxonomy" id="3512"/>
    <lineage>
        <taxon>Eukaryota</taxon>
        <taxon>Viridiplantae</taxon>
        <taxon>Streptophyta</taxon>
        <taxon>Embryophyta</taxon>
        <taxon>Tracheophyta</taxon>
        <taxon>Spermatophyta</taxon>
        <taxon>Magnoliopsida</taxon>
        <taxon>eudicotyledons</taxon>
        <taxon>Gunneridae</taxon>
        <taxon>Pentapetalae</taxon>
        <taxon>rosids</taxon>
        <taxon>fabids</taxon>
        <taxon>Fagales</taxon>
        <taxon>Fagaceae</taxon>
        <taxon>Quercus</taxon>
    </lineage>
</organism>
<accession>A0AAN7FXF7</accession>
<dbReference type="CDD" id="cd16664">
    <property type="entry name" value="RING-Ubox_PUB"/>
    <property type="match status" value="1"/>
</dbReference>
<comment type="catalytic activity">
    <reaction evidence="1">
        <text>S-ubiquitinyl-[E2 ubiquitin-conjugating enzyme]-L-cysteine + [acceptor protein]-L-lysine = [E2 ubiquitin-conjugating enzyme]-L-cysteine + N(6)-ubiquitinyl-[acceptor protein]-L-lysine.</text>
        <dbReference type="EC" id="2.3.2.27"/>
    </reaction>
</comment>
<feature type="repeat" description="ARM" evidence="7">
    <location>
        <begin position="553"/>
        <end position="596"/>
    </location>
</feature>
<evidence type="ECO:0000256" key="5">
    <source>
        <dbReference type="ARBA" id="ARBA00022737"/>
    </source>
</evidence>
<feature type="domain" description="U-box" evidence="8">
    <location>
        <begin position="280"/>
        <end position="356"/>
    </location>
</feature>
<evidence type="ECO:0000256" key="1">
    <source>
        <dbReference type="ARBA" id="ARBA00000900"/>
    </source>
</evidence>
<dbReference type="GO" id="GO:0016567">
    <property type="term" value="P:protein ubiquitination"/>
    <property type="evidence" value="ECO:0007669"/>
    <property type="project" value="InterPro"/>
</dbReference>
<dbReference type="SUPFAM" id="SSF57850">
    <property type="entry name" value="RING/U-box"/>
    <property type="match status" value="1"/>
</dbReference>